<evidence type="ECO:0000313" key="2">
    <source>
        <dbReference type="Proteomes" id="UP001500902"/>
    </source>
</evidence>
<comment type="caution">
    <text evidence="1">The sequence shown here is derived from an EMBL/GenBank/DDBJ whole genome shotgun (WGS) entry which is preliminary data.</text>
</comment>
<reference evidence="2" key="1">
    <citation type="journal article" date="2019" name="Int. J. Syst. Evol. Microbiol.">
        <title>The Global Catalogue of Microorganisms (GCM) 10K type strain sequencing project: providing services to taxonomists for standard genome sequencing and annotation.</title>
        <authorList>
            <consortium name="The Broad Institute Genomics Platform"/>
            <consortium name="The Broad Institute Genome Sequencing Center for Infectious Disease"/>
            <person name="Wu L."/>
            <person name="Ma J."/>
        </authorList>
    </citation>
    <scope>NUCLEOTIDE SEQUENCE [LARGE SCALE GENOMIC DNA]</scope>
    <source>
        <strain evidence="2">JCM 16904</strain>
    </source>
</reference>
<protein>
    <recommendedName>
        <fullName evidence="3">SnoaL-like domain-containing protein</fullName>
    </recommendedName>
</protein>
<dbReference type="Proteomes" id="UP001500902">
    <property type="component" value="Unassembled WGS sequence"/>
</dbReference>
<dbReference type="EMBL" id="BAAAZP010000263">
    <property type="protein sequence ID" value="GAA3721302.1"/>
    <property type="molecule type" value="Genomic_DNA"/>
</dbReference>
<dbReference type="RefSeq" id="WP_344897616.1">
    <property type="nucleotide sequence ID" value="NZ_BAAAZP010000263.1"/>
</dbReference>
<keyword evidence="2" id="KW-1185">Reference proteome</keyword>
<accession>A0ABP7EMH5</accession>
<name>A0ABP7EMH5_9ACTN</name>
<sequence length="111" mass="11813">MPVFDEVVWTKPAPRHGAPDFSRIADQLRAKPGETAIIAEFPTVVASGSAEAASLRNAVNSGRLGFDDPSGTFRASTRTVTERDGSKCVRVFAVFDIANSVSGTADEKDSR</sequence>
<evidence type="ECO:0008006" key="3">
    <source>
        <dbReference type="Google" id="ProtNLM"/>
    </source>
</evidence>
<proteinExistence type="predicted"/>
<evidence type="ECO:0000313" key="1">
    <source>
        <dbReference type="EMBL" id="GAA3721302.1"/>
    </source>
</evidence>
<organism evidence="1 2">
    <name type="scientific">Nonomuraea antimicrobica</name>
    <dbReference type="NCBI Taxonomy" id="561173"/>
    <lineage>
        <taxon>Bacteria</taxon>
        <taxon>Bacillati</taxon>
        <taxon>Actinomycetota</taxon>
        <taxon>Actinomycetes</taxon>
        <taxon>Streptosporangiales</taxon>
        <taxon>Streptosporangiaceae</taxon>
        <taxon>Nonomuraea</taxon>
    </lineage>
</organism>
<gene>
    <name evidence="1" type="ORF">GCM10022224_103660</name>
</gene>